<dbReference type="EMBL" id="JARBHB010000010">
    <property type="protein sequence ID" value="KAJ8873630.1"/>
    <property type="molecule type" value="Genomic_DNA"/>
</dbReference>
<feature type="compositionally biased region" description="Low complexity" evidence="1">
    <location>
        <begin position="296"/>
        <end position="310"/>
    </location>
</feature>
<feature type="region of interest" description="Disordered" evidence="1">
    <location>
        <begin position="487"/>
        <end position="507"/>
    </location>
</feature>
<name>A0ABQ9GNL4_9NEOP</name>
<feature type="region of interest" description="Disordered" evidence="1">
    <location>
        <begin position="289"/>
        <end position="344"/>
    </location>
</feature>
<organism evidence="2 3">
    <name type="scientific">Dryococelus australis</name>
    <dbReference type="NCBI Taxonomy" id="614101"/>
    <lineage>
        <taxon>Eukaryota</taxon>
        <taxon>Metazoa</taxon>
        <taxon>Ecdysozoa</taxon>
        <taxon>Arthropoda</taxon>
        <taxon>Hexapoda</taxon>
        <taxon>Insecta</taxon>
        <taxon>Pterygota</taxon>
        <taxon>Neoptera</taxon>
        <taxon>Polyneoptera</taxon>
        <taxon>Phasmatodea</taxon>
        <taxon>Verophasmatodea</taxon>
        <taxon>Anareolatae</taxon>
        <taxon>Phasmatidae</taxon>
        <taxon>Eurycanthinae</taxon>
        <taxon>Dryococelus</taxon>
    </lineage>
</organism>
<proteinExistence type="predicted"/>
<sequence>MVAGLSSQFCTSLEEGSCPHWDSNPQGLGAVEARQEHRDVTMLRGRGREVVRLLASHQSEPGSIPSRVDLGFSHVGIVPDDAAGRRVFSGISRSGSTFIPALHRTYIDSPSSALKTSMLRTAKISSLIYLLEMIELREEIYKLGKTKSTLQQIKLEKTHQPAASSGTIPTCENPGLTQPGTEPCSSRWEVSSLTAQSPRLPKMSELRSLTSRLVTNLPTGSPAVRENLVRRSNQSDTRPVSRESHDQSVNGYAYIKRTATTLCFGCARNVQFGDGWGVGWLDPRPHSPITAGRIKPTTLPAPSSSSTGAAEAERIDCSPPAKAKPGSIPGRATPGLSRMGIGPDDAAGRRVFSADLPFPPPSYSGSAPFSPSLALKTSLLRAAQISQLYFSSTELRLITKSTEVEQSLIKRIPATHARKTASLASSKLRRNVLANQPARINLPGYRPTYREHPITATGNYSPPTKANRLRFPAGVVPGFTHAGIVLDDAPGRRSPVTPPPPPLSSGAAPYSPRFTLIGSRYLDVKSRLYTLERLLLKKKNLHLERLLVKDDSPIAVFCAKTGVGRTMNAVYNCQRTSLWLVIDQSMTVPVGDAVAEVRREHGTLVPSPTRRDDGTLHGRDSVALIAPAILGFKGGETSQSRQVGAVQCSVVQVQLHQNPLCKCANRMRARAFAQYIRPGFGIVDELLNKLIEHSSSGEDDD</sequence>
<protein>
    <submittedName>
        <fullName evidence="2">Uncharacterized protein</fullName>
    </submittedName>
</protein>
<reference evidence="2 3" key="1">
    <citation type="submission" date="2023-02" db="EMBL/GenBank/DDBJ databases">
        <title>LHISI_Scaffold_Assembly.</title>
        <authorList>
            <person name="Stuart O.P."/>
            <person name="Cleave R."/>
            <person name="Magrath M.J.L."/>
            <person name="Mikheyev A.S."/>
        </authorList>
    </citation>
    <scope>NUCLEOTIDE SEQUENCE [LARGE SCALE GENOMIC DNA]</scope>
    <source>
        <strain evidence="2">Daus_M_001</strain>
        <tissue evidence="2">Leg muscle</tissue>
    </source>
</reference>
<evidence type="ECO:0000256" key="1">
    <source>
        <dbReference type="SAM" id="MobiDB-lite"/>
    </source>
</evidence>
<evidence type="ECO:0000313" key="2">
    <source>
        <dbReference type="EMBL" id="KAJ8873630.1"/>
    </source>
</evidence>
<keyword evidence="3" id="KW-1185">Reference proteome</keyword>
<feature type="region of interest" description="Disordered" evidence="1">
    <location>
        <begin position="158"/>
        <end position="186"/>
    </location>
</feature>
<accession>A0ABQ9GNL4</accession>
<dbReference type="Proteomes" id="UP001159363">
    <property type="component" value="Chromosome 9"/>
</dbReference>
<feature type="region of interest" description="Disordered" evidence="1">
    <location>
        <begin position="217"/>
        <end position="246"/>
    </location>
</feature>
<gene>
    <name evidence="2" type="ORF">PR048_024452</name>
</gene>
<comment type="caution">
    <text evidence="2">The sequence shown here is derived from an EMBL/GenBank/DDBJ whole genome shotgun (WGS) entry which is preliminary data.</text>
</comment>
<evidence type="ECO:0000313" key="3">
    <source>
        <dbReference type="Proteomes" id="UP001159363"/>
    </source>
</evidence>
<feature type="compositionally biased region" description="Polar residues" evidence="1">
    <location>
        <begin position="161"/>
        <end position="186"/>
    </location>
</feature>